<dbReference type="RefSeq" id="WP_144194594.1">
    <property type="nucleotide sequence ID" value="NZ_CP099647.1"/>
</dbReference>
<dbReference type="GO" id="GO:0008713">
    <property type="term" value="F:ADP-heptose-lipopolysaccharide heptosyltransferase activity"/>
    <property type="evidence" value="ECO:0007669"/>
    <property type="project" value="TreeGrafter"/>
</dbReference>
<dbReference type="PANTHER" id="PTHR30160:SF1">
    <property type="entry name" value="LIPOPOLYSACCHARIDE 1,2-N-ACETYLGLUCOSAMINETRANSFERASE-RELATED"/>
    <property type="match status" value="1"/>
</dbReference>
<dbReference type="AlphaFoldDB" id="A0AAW3UWI3"/>
<accession>A0AAW3UWI3</accession>
<dbReference type="InterPro" id="IPR051199">
    <property type="entry name" value="LPS_LOS_Heptosyltrfase"/>
</dbReference>
<reference evidence="1 2" key="1">
    <citation type="submission" date="2020-08" db="EMBL/GenBank/DDBJ databases">
        <title>Genomic Encyclopedia of Type Strains, Phase IV (KMG-V): Genome sequencing to study the core and pangenomes of soil and plant-associated prokaryotes.</title>
        <authorList>
            <person name="Whitman W."/>
        </authorList>
    </citation>
    <scope>NUCLEOTIDE SEQUENCE [LARGE SCALE GENOMIC DNA]</scope>
    <source>
        <strain evidence="1 2">SEMIA 4013</strain>
    </source>
</reference>
<gene>
    <name evidence="1" type="ORF">GGD69_003401</name>
</gene>
<comment type="caution">
    <text evidence="1">The sequence shown here is derived from an EMBL/GenBank/DDBJ whole genome shotgun (WGS) entry which is preliminary data.</text>
</comment>
<dbReference type="Gene3D" id="3.40.50.2000">
    <property type="entry name" value="Glycogen Phosphorylase B"/>
    <property type="match status" value="1"/>
</dbReference>
<dbReference type="SUPFAM" id="SSF53756">
    <property type="entry name" value="UDP-Glycosyltransferase/glycogen phosphorylase"/>
    <property type="match status" value="1"/>
</dbReference>
<dbReference type="Proteomes" id="UP000518681">
    <property type="component" value="Unassembled WGS sequence"/>
</dbReference>
<evidence type="ECO:0000313" key="2">
    <source>
        <dbReference type="Proteomes" id="UP000518681"/>
    </source>
</evidence>
<dbReference type="GO" id="GO:0005829">
    <property type="term" value="C:cytosol"/>
    <property type="evidence" value="ECO:0007669"/>
    <property type="project" value="TreeGrafter"/>
</dbReference>
<dbReference type="PANTHER" id="PTHR30160">
    <property type="entry name" value="TETRAACYLDISACCHARIDE 4'-KINASE-RELATED"/>
    <property type="match status" value="1"/>
</dbReference>
<sequence>MLHTLKNDEEEDGLMPTSRLMIASSLAKEYGCDIAVPNVTGIGDVLMYTRVVEELAMRYGRPVNILTGRIAPVEVGTVENEDAYPIWKANPFVSRIVDAEAIAPAVLDAINSAHEGHCQFGHMIANICAEYGVIPRALRPSVYLTETECRNALLRLADLPRPILCIHPYGTSSPIQSHPWHRREWVQLLNELPVAVSVVEVGLHDREDKSLPSHKFTTTLREMMAIVWASDFFMGFDSSVAHVATAFCKPAMVLWDPIRKNEIDERAHVGFGPAAFSRWSYPQNKNLMLLGETNGEIRKLALNWIEETCRSIRAYR</sequence>
<proteinExistence type="predicted"/>
<organism evidence="1 2">
    <name type="scientific">Paraburkholderia fungorum</name>
    <dbReference type="NCBI Taxonomy" id="134537"/>
    <lineage>
        <taxon>Bacteria</taxon>
        <taxon>Pseudomonadati</taxon>
        <taxon>Pseudomonadota</taxon>
        <taxon>Betaproteobacteria</taxon>
        <taxon>Burkholderiales</taxon>
        <taxon>Burkholderiaceae</taxon>
        <taxon>Paraburkholderia</taxon>
    </lineage>
</organism>
<protein>
    <recommendedName>
        <fullName evidence="3">ADP-heptose:LPS heptosyltransferase</fullName>
    </recommendedName>
</protein>
<name>A0AAW3UWI3_9BURK</name>
<dbReference type="GO" id="GO:0009244">
    <property type="term" value="P:lipopolysaccharide core region biosynthetic process"/>
    <property type="evidence" value="ECO:0007669"/>
    <property type="project" value="TreeGrafter"/>
</dbReference>
<evidence type="ECO:0000313" key="1">
    <source>
        <dbReference type="EMBL" id="MBB6202533.1"/>
    </source>
</evidence>
<dbReference type="EMBL" id="JACIIK010000006">
    <property type="protein sequence ID" value="MBB6202533.1"/>
    <property type="molecule type" value="Genomic_DNA"/>
</dbReference>
<evidence type="ECO:0008006" key="3">
    <source>
        <dbReference type="Google" id="ProtNLM"/>
    </source>
</evidence>